<proteinExistence type="predicted"/>
<evidence type="ECO:0000313" key="2">
    <source>
        <dbReference type="Proteomes" id="UP001385951"/>
    </source>
</evidence>
<evidence type="ECO:0000313" key="1">
    <source>
        <dbReference type="EMBL" id="KAK7689043.1"/>
    </source>
</evidence>
<protein>
    <submittedName>
        <fullName evidence="1">Uncharacterized protein</fullName>
    </submittedName>
</protein>
<organism evidence="1 2">
    <name type="scientific">Cerrena zonata</name>
    <dbReference type="NCBI Taxonomy" id="2478898"/>
    <lineage>
        <taxon>Eukaryota</taxon>
        <taxon>Fungi</taxon>
        <taxon>Dikarya</taxon>
        <taxon>Basidiomycota</taxon>
        <taxon>Agaricomycotina</taxon>
        <taxon>Agaricomycetes</taxon>
        <taxon>Polyporales</taxon>
        <taxon>Cerrenaceae</taxon>
        <taxon>Cerrena</taxon>
    </lineage>
</organism>
<keyword evidence="2" id="KW-1185">Reference proteome</keyword>
<accession>A0AAW0GG25</accession>
<name>A0AAW0GG25_9APHY</name>
<dbReference type="SUPFAM" id="SSF56801">
    <property type="entry name" value="Acetyl-CoA synthetase-like"/>
    <property type="match status" value="1"/>
</dbReference>
<dbReference type="EMBL" id="JASBNA010000009">
    <property type="protein sequence ID" value="KAK7689043.1"/>
    <property type="molecule type" value="Genomic_DNA"/>
</dbReference>
<dbReference type="AlphaFoldDB" id="A0AAW0GG25"/>
<dbReference type="Pfam" id="PF23562">
    <property type="entry name" value="AMP-binding_C_3"/>
    <property type="match status" value="1"/>
</dbReference>
<dbReference type="Proteomes" id="UP001385951">
    <property type="component" value="Unassembled WGS sequence"/>
</dbReference>
<reference evidence="1 2" key="1">
    <citation type="submission" date="2022-09" db="EMBL/GenBank/DDBJ databases">
        <authorList>
            <person name="Palmer J.M."/>
        </authorList>
    </citation>
    <scope>NUCLEOTIDE SEQUENCE [LARGE SCALE GENOMIC DNA]</scope>
    <source>
        <strain evidence="1 2">DSM 7382</strain>
    </source>
</reference>
<sequence length="93" mass="10114">MITRRKKKTCQTFADSLFLISSSLIPPNWAFSGVDRMNDLILLCSGGKVVPITQESHVGSHPSISGAIIFGRGRNQVGLLVEPEPDHAIDPKD</sequence>
<comment type="caution">
    <text evidence="1">The sequence shown here is derived from an EMBL/GenBank/DDBJ whole genome shotgun (WGS) entry which is preliminary data.</text>
</comment>
<gene>
    <name evidence="1" type="ORF">QCA50_007734</name>
</gene>